<keyword evidence="2" id="KW-0812">Transmembrane</keyword>
<evidence type="ECO:0000313" key="4">
    <source>
        <dbReference type="Proteomes" id="UP000585474"/>
    </source>
</evidence>
<feature type="region of interest" description="Disordered" evidence="1">
    <location>
        <begin position="81"/>
        <end position="105"/>
    </location>
</feature>
<feature type="region of interest" description="Disordered" evidence="1">
    <location>
        <begin position="166"/>
        <end position="190"/>
    </location>
</feature>
<evidence type="ECO:0000256" key="1">
    <source>
        <dbReference type="SAM" id="MobiDB-lite"/>
    </source>
</evidence>
<keyword evidence="4" id="KW-1185">Reference proteome</keyword>
<feature type="compositionally biased region" description="Polar residues" evidence="1">
    <location>
        <begin position="171"/>
        <end position="183"/>
    </location>
</feature>
<dbReference type="EMBL" id="BJWL01000024">
    <property type="protein sequence ID" value="GFZ14699.1"/>
    <property type="molecule type" value="Genomic_DNA"/>
</dbReference>
<dbReference type="AlphaFoldDB" id="A0A7J0GV29"/>
<sequence>MVSMWGILGEETRMAVWFTVIVVLAIVVFLGCVWMSLTELEKVLAIYVSKVLSSFVGGSDDKDKLHCDYYRQPRHTRETCWRLHGGPTRGQGGHSSSAGGRGDSFRAHHSKVLERPPSGSKSMALSTTEIELLHSVMSRLDTSVDASSSFAYLGVADPLKNRESALLPQKRNGNAPQSCQSDTNSRKNMKTEPTIRAFVLGRKSGVAVIELLLRLASRSRSFIVSIPFLSYIFL</sequence>
<evidence type="ECO:0000256" key="2">
    <source>
        <dbReference type="SAM" id="Phobius"/>
    </source>
</evidence>
<keyword evidence="2" id="KW-0472">Membrane</keyword>
<evidence type="ECO:0000313" key="3">
    <source>
        <dbReference type="EMBL" id="GFZ14699.1"/>
    </source>
</evidence>
<dbReference type="OrthoDB" id="1932912at2759"/>
<protein>
    <submittedName>
        <fullName evidence="3">Uncharacterized protein</fullName>
    </submittedName>
</protein>
<dbReference type="Proteomes" id="UP000585474">
    <property type="component" value="Unassembled WGS sequence"/>
</dbReference>
<keyword evidence="2" id="KW-1133">Transmembrane helix</keyword>
<reference evidence="3 4" key="1">
    <citation type="submission" date="2019-07" db="EMBL/GenBank/DDBJ databases">
        <title>De Novo Assembly of kiwifruit Actinidia rufa.</title>
        <authorList>
            <person name="Sugita-Konishi S."/>
            <person name="Sato K."/>
            <person name="Mori E."/>
            <person name="Abe Y."/>
            <person name="Kisaki G."/>
            <person name="Hamano K."/>
            <person name="Suezawa K."/>
            <person name="Otani M."/>
            <person name="Fukuda T."/>
            <person name="Manabe T."/>
            <person name="Gomi K."/>
            <person name="Tabuchi M."/>
            <person name="Akimitsu K."/>
            <person name="Kataoka I."/>
        </authorList>
    </citation>
    <scope>NUCLEOTIDE SEQUENCE [LARGE SCALE GENOMIC DNA]</scope>
    <source>
        <strain evidence="4">cv. Fuchu</strain>
    </source>
</reference>
<accession>A0A7J0GV29</accession>
<name>A0A7J0GV29_9ERIC</name>
<gene>
    <name evidence="3" type="ORF">Acr_24g0008890</name>
</gene>
<feature type="transmembrane region" description="Helical" evidence="2">
    <location>
        <begin position="15"/>
        <end position="37"/>
    </location>
</feature>
<proteinExistence type="predicted"/>
<comment type="caution">
    <text evidence="3">The sequence shown here is derived from an EMBL/GenBank/DDBJ whole genome shotgun (WGS) entry which is preliminary data.</text>
</comment>
<organism evidence="3 4">
    <name type="scientific">Actinidia rufa</name>
    <dbReference type="NCBI Taxonomy" id="165716"/>
    <lineage>
        <taxon>Eukaryota</taxon>
        <taxon>Viridiplantae</taxon>
        <taxon>Streptophyta</taxon>
        <taxon>Embryophyta</taxon>
        <taxon>Tracheophyta</taxon>
        <taxon>Spermatophyta</taxon>
        <taxon>Magnoliopsida</taxon>
        <taxon>eudicotyledons</taxon>
        <taxon>Gunneridae</taxon>
        <taxon>Pentapetalae</taxon>
        <taxon>asterids</taxon>
        <taxon>Ericales</taxon>
        <taxon>Actinidiaceae</taxon>
        <taxon>Actinidia</taxon>
    </lineage>
</organism>